<dbReference type="InterPro" id="IPR011991">
    <property type="entry name" value="ArsR-like_HTH"/>
</dbReference>
<accession>A0A6S7BN85</accession>
<dbReference type="SUPFAM" id="SSF55781">
    <property type="entry name" value="GAF domain-like"/>
    <property type="match status" value="1"/>
</dbReference>
<gene>
    <name evidence="6" type="primary">kdgR_6</name>
    <name evidence="6" type="ORF">LMG28614_06500</name>
</gene>
<keyword evidence="2" id="KW-0238">DNA-binding</keyword>
<dbReference type="InterPro" id="IPR014757">
    <property type="entry name" value="Tscrpt_reg_IclR_C"/>
</dbReference>
<dbReference type="SUPFAM" id="SSF46785">
    <property type="entry name" value="Winged helix' DNA-binding domain"/>
    <property type="match status" value="1"/>
</dbReference>
<dbReference type="PROSITE" id="PS51078">
    <property type="entry name" value="ICLR_ED"/>
    <property type="match status" value="1"/>
</dbReference>
<dbReference type="EMBL" id="CADIKK010000048">
    <property type="protein sequence ID" value="CAB3806967.1"/>
    <property type="molecule type" value="Genomic_DNA"/>
</dbReference>
<organism evidence="6 7">
    <name type="scientific">Paraburkholderia ultramafica</name>
    <dbReference type="NCBI Taxonomy" id="1544867"/>
    <lineage>
        <taxon>Bacteria</taxon>
        <taxon>Pseudomonadati</taxon>
        <taxon>Pseudomonadota</taxon>
        <taxon>Betaproteobacteria</taxon>
        <taxon>Burkholderiales</taxon>
        <taxon>Burkholderiaceae</taxon>
        <taxon>Paraburkholderia</taxon>
    </lineage>
</organism>
<dbReference type="InterPro" id="IPR005471">
    <property type="entry name" value="Tscrpt_reg_IclR_N"/>
</dbReference>
<name>A0A6S7BN85_9BURK</name>
<dbReference type="GO" id="GO:0003700">
    <property type="term" value="F:DNA-binding transcription factor activity"/>
    <property type="evidence" value="ECO:0007669"/>
    <property type="project" value="TreeGrafter"/>
</dbReference>
<keyword evidence="1" id="KW-0805">Transcription regulation</keyword>
<dbReference type="Gene3D" id="1.10.10.10">
    <property type="entry name" value="Winged helix-like DNA-binding domain superfamily/Winged helix DNA-binding domain"/>
    <property type="match status" value="1"/>
</dbReference>
<protein>
    <submittedName>
        <fullName evidence="6">Transcriptional regulator KdgR</fullName>
    </submittedName>
</protein>
<evidence type="ECO:0000259" key="4">
    <source>
        <dbReference type="PROSITE" id="PS51077"/>
    </source>
</evidence>
<dbReference type="PANTHER" id="PTHR30136">
    <property type="entry name" value="HELIX-TURN-HELIX TRANSCRIPTIONAL REGULATOR, ICLR FAMILY"/>
    <property type="match status" value="1"/>
</dbReference>
<keyword evidence="7" id="KW-1185">Reference proteome</keyword>
<dbReference type="RefSeq" id="WP_175153409.1">
    <property type="nucleotide sequence ID" value="NZ_CADIKK010000048.1"/>
</dbReference>
<feature type="domain" description="HTH iclR-type" evidence="4">
    <location>
        <begin position="1"/>
        <end position="63"/>
    </location>
</feature>
<proteinExistence type="predicted"/>
<evidence type="ECO:0000256" key="1">
    <source>
        <dbReference type="ARBA" id="ARBA00023015"/>
    </source>
</evidence>
<dbReference type="SMART" id="SM00346">
    <property type="entry name" value="HTH_ICLR"/>
    <property type="match status" value="1"/>
</dbReference>
<dbReference type="PROSITE" id="PS51077">
    <property type="entry name" value="HTH_ICLR"/>
    <property type="match status" value="1"/>
</dbReference>
<dbReference type="Pfam" id="PF01614">
    <property type="entry name" value="IclR_C"/>
    <property type="match status" value="1"/>
</dbReference>
<dbReference type="GO" id="GO:0003677">
    <property type="term" value="F:DNA binding"/>
    <property type="evidence" value="ECO:0007669"/>
    <property type="project" value="UniProtKB-KW"/>
</dbReference>
<dbReference type="CDD" id="cd00090">
    <property type="entry name" value="HTH_ARSR"/>
    <property type="match status" value="1"/>
</dbReference>
<reference evidence="6 7" key="1">
    <citation type="submission" date="2020-04" db="EMBL/GenBank/DDBJ databases">
        <authorList>
            <person name="De Canck E."/>
        </authorList>
    </citation>
    <scope>NUCLEOTIDE SEQUENCE [LARGE SCALE GENOMIC DNA]</scope>
    <source>
        <strain evidence="6 7">LMG 28614</strain>
    </source>
</reference>
<evidence type="ECO:0000313" key="6">
    <source>
        <dbReference type="EMBL" id="CAB3806967.1"/>
    </source>
</evidence>
<dbReference type="PANTHER" id="PTHR30136:SF24">
    <property type="entry name" value="HTH-TYPE TRANSCRIPTIONAL REPRESSOR ALLR"/>
    <property type="match status" value="1"/>
</dbReference>
<evidence type="ECO:0000313" key="7">
    <source>
        <dbReference type="Proteomes" id="UP000494365"/>
    </source>
</evidence>
<dbReference type="GO" id="GO:0045892">
    <property type="term" value="P:negative regulation of DNA-templated transcription"/>
    <property type="evidence" value="ECO:0007669"/>
    <property type="project" value="TreeGrafter"/>
</dbReference>
<dbReference type="InterPro" id="IPR050707">
    <property type="entry name" value="HTH_MetabolicPath_Reg"/>
</dbReference>
<keyword evidence="3" id="KW-0804">Transcription</keyword>
<feature type="domain" description="IclR-ED" evidence="5">
    <location>
        <begin position="64"/>
        <end position="247"/>
    </location>
</feature>
<dbReference type="AlphaFoldDB" id="A0A6S7BN85"/>
<dbReference type="Proteomes" id="UP000494365">
    <property type="component" value="Unassembled WGS sequence"/>
</dbReference>
<sequence>MKTIKTALQVLEAFNEGSERRTVGELAERFGLPRSQISRMLSSFRDAGWLEQDPRSRSYAVGLSAYVFGARFVQFHPLTRQAFPILRGVVDQSGFNTTLSILDHLKPLYLLGIAGSVPVDLASNFGSYFPFHATAAGKVLAAYSDEATRSRMLEGGPFERLTRRTIVDPADLKKELDSVFRQGYGTSDGERVAGIGALAVPVIGPEGELVAALGIAFPAKMVPPEDYEYQAAILKSGAYTLAERINGTSARR</sequence>
<dbReference type="InterPro" id="IPR036390">
    <property type="entry name" value="WH_DNA-bd_sf"/>
</dbReference>
<dbReference type="Gene3D" id="3.30.450.40">
    <property type="match status" value="1"/>
</dbReference>
<dbReference type="Pfam" id="PF09339">
    <property type="entry name" value="HTH_IclR"/>
    <property type="match status" value="1"/>
</dbReference>
<evidence type="ECO:0000259" key="5">
    <source>
        <dbReference type="PROSITE" id="PS51078"/>
    </source>
</evidence>
<dbReference type="InterPro" id="IPR029016">
    <property type="entry name" value="GAF-like_dom_sf"/>
</dbReference>
<dbReference type="InterPro" id="IPR036388">
    <property type="entry name" value="WH-like_DNA-bd_sf"/>
</dbReference>
<evidence type="ECO:0000256" key="2">
    <source>
        <dbReference type="ARBA" id="ARBA00023125"/>
    </source>
</evidence>
<evidence type="ECO:0000256" key="3">
    <source>
        <dbReference type="ARBA" id="ARBA00023163"/>
    </source>
</evidence>